<protein>
    <submittedName>
        <fullName evidence="3">Uncharacterized protein LOC103502256</fullName>
    </submittedName>
</protein>
<feature type="compositionally biased region" description="Basic and acidic residues" evidence="1">
    <location>
        <begin position="40"/>
        <end position="59"/>
    </location>
</feature>
<name>A0A1S3CLD8_CUCME</name>
<evidence type="ECO:0000313" key="3">
    <source>
        <dbReference type="RefSeq" id="XP_008464348.2"/>
    </source>
</evidence>
<feature type="compositionally biased region" description="Basic residues" evidence="1">
    <location>
        <begin position="19"/>
        <end position="39"/>
    </location>
</feature>
<proteinExistence type="predicted"/>
<sequence length="149" mass="16823">MFKAHLRDTQRDREILLSAKRKRKKKTKIRGKISKLTQKKMKDSTEKSKKQADNESDLHPIPHCSIILTIFDSILQAFIAILRFSGFKRNAPPYRPASSSLEDCYTAGSNPPSTAVDPPHDDSEEESEYYRPHVPPPPPWSTGGGGQIH</sequence>
<feature type="region of interest" description="Disordered" evidence="1">
    <location>
        <begin position="1"/>
        <end position="59"/>
    </location>
</feature>
<dbReference type="InParanoid" id="A0A1S3CLD8"/>
<feature type="compositionally biased region" description="Basic and acidic residues" evidence="1">
    <location>
        <begin position="1"/>
        <end position="15"/>
    </location>
</feature>
<organism evidence="2 3">
    <name type="scientific">Cucumis melo</name>
    <name type="common">Muskmelon</name>
    <dbReference type="NCBI Taxonomy" id="3656"/>
    <lineage>
        <taxon>Eukaryota</taxon>
        <taxon>Viridiplantae</taxon>
        <taxon>Streptophyta</taxon>
        <taxon>Embryophyta</taxon>
        <taxon>Tracheophyta</taxon>
        <taxon>Spermatophyta</taxon>
        <taxon>Magnoliopsida</taxon>
        <taxon>eudicotyledons</taxon>
        <taxon>Gunneridae</taxon>
        <taxon>Pentapetalae</taxon>
        <taxon>rosids</taxon>
        <taxon>fabids</taxon>
        <taxon>Cucurbitales</taxon>
        <taxon>Cucurbitaceae</taxon>
        <taxon>Benincaseae</taxon>
        <taxon>Cucumis</taxon>
    </lineage>
</organism>
<feature type="region of interest" description="Disordered" evidence="1">
    <location>
        <begin position="92"/>
        <end position="149"/>
    </location>
</feature>
<evidence type="ECO:0000256" key="1">
    <source>
        <dbReference type="SAM" id="MobiDB-lite"/>
    </source>
</evidence>
<feature type="compositionally biased region" description="Polar residues" evidence="1">
    <location>
        <begin position="97"/>
        <end position="113"/>
    </location>
</feature>
<dbReference type="Proteomes" id="UP001652600">
    <property type="component" value="Chromosome 3"/>
</dbReference>
<dbReference type="GeneID" id="103502256"/>
<reference evidence="3" key="1">
    <citation type="submission" date="2025-08" db="UniProtKB">
        <authorList>
            <consortium name="RefSeq"/>
        </authorList>
    </citation>
    <scope>IDENTIFICATION</scope>
    <source>
        <tissue evidence="3">Stem</tissue>
    </source>
</reference>
<keyword evidence="2" id="KW-1185">Reference proteome</keyword>
<dbReference type="RefSeq" id="XP_008464348.2">
    <property type="nucleotide sequence ID" value="XM_008466126.3"/>
</dbReference>
<evidence type="ECO:0000313" key="2">
    <source>
        <dbReference type="Proteomes" id="UP001652600"/>
    </source>
</evidence>
<dbReference type="AlphaFoldDB" id="A0A1S3CLD8"/>
<dbReference type="KEGG" id="cmo:103502256"/>
<accession>A0A1S3CLD8</accession>
<gene>
    <name evidence="3" type="primary">LOC103502256</name>
</gene>